<gene>
    <name evidence="1" type="ORF">WMO64_07900</name>
</gene>
<dbReference type="Proteomes" id="UP001464378">
    <property type="component" value="Unassembled WGS sequence"/>
</dbReference>
<dbReference type="EMBL" id="JBBMFK010000011">
    <property type="protein sequence ID" value="MEQ2443392.1"/>
    <property type="molecule type" value="Genomic_DNA"/>
</dbReference>
<accession>A0ABV1E7V0</accession>
<comment type="caution">
    <text evidence="1">The sequence shown here is derived from an EMBL/GenBank/DDBJ whole genome shotgun (WGS) entry which is preliminary data.</text>
</comment>
<proteinExistence type="predicted"/>
<sequence length="136" mass="15493">MELKSRQTYILRSLLDAEQGLTSSYLLQVLGIAKRTFYYDVEKINDYLAQYRMGRLVIGGQRIRAEISDRAALDRQLRKNSSYFFSVAERRAMEILYIAVGAPVVLTGEEMAAVRVRMQSYGQAKKPGEPKDTVGY</sequence>
<keyword evidence="2" id="KW-1185">Reference proteome</keyword>
<name>A0ABV1E7V0_9FIRM</name>
<evidence type="ECO:0000313" key="1">
    <source>
        <dbReference type="EMBL" id="MEQ2443392.1"/>
    </source>
</evidence>
<protein>
    <recommendedName>
        <fullName evidence="3">HTH domain-containing protein</fullName>
    </recommendedName>
</protein>
<reference evidence="1 2" key="1">
    <citation type="submission" date="2024-03" db="EMBL/GenBank/DDBJ databases">
        <title>Human intestinal bacterial collection.</title>
        <authorList>
            <person name="Pauvert C."/>
            <person name="Hitch T.C.A."/>
            <person name="Clavel T."/>
        </authorList>
    </citation>
    <scope>NUCLEOTIDE SEQUENCE [LARGE SCALE GENOMIC DNA]</scope>
    <source>
        <strain evidence="1 2">CLA-AP-H29</strain>
    </source>
</reference>
<evidence type="ECO:0008006" key="3">
    <source>
        <dbReference type="Google" id="ProtNLM"/>
    </source>
</evidence>
<dbReference type="RefSeq" id="WP_349231629.1">
    <property type="nucleotide sequence ID" value="NZ_JBBMFK010000011.1"/>
</dbReference>
<organism evidence="1 2">
    <name type="scientific">Pseudoflavonifractor intestinihominis</name>
    <dbReference type="NCBI Taxonomy" id="3133171"/>
    <lineage>
        <taxon>Bacteria</taxon>
        <taxon>Bacillati</taxon>
        <taxon>Bacillota</taxon>
        <taxon>Clostridia</taxon>
        <taxon>Eubacteriales</taxon>
        <taxon>Oscillospiraceae</taxon>
        <taxon>Pseudoflavonifractor</taxon>
    </lineage>
</organism>
<evidence type="ECO:0000313" key="2">
    <source>
        <dbReference type="Proteomes" id="UP001464378"/>
    </source>
</evidence>